<comment type="caution">
    <text evidence="1">The sequence shown here is derived from an EMBL/GenBank/DDBJ whole genome shotgun (WGS) entry which is preliminary data.</text>
</comment>
<evidence type="ECO:0000313" key="2">
    <source>
        <dbReference type="Proteomes" id="UP001187192"/>
    </source>
</evidence>
<sequence>MNTSGVSAYGTLMLKSVVVLVSKQRGRALARKNYPYLNRWANPLFIGVPRGLRCSGDSVGLNSECSRQVDMLQSGQAAGAGDRTGIAVGGVRCQAADAECRVGVLLSACTGWHDAGIKGPTEQVCSTVVVKMPSWPITRAPTLLRP</sequence>
<reference evidence="1" key="1">
    <citation type="submission" date="2023-07" db="EMBL/GenBank/DDBJ databases">
        <title>draft genome sequence of fig (Ficus carica).</title>
        <authorList>
            <person name="Takahashi T."/>
            <person name="Nishimura K."/>
        </authorList>
    </citation>
    <scope>NUCLEOTIDE SEQUENCE</scope>
</reference>
<proteinExistence type="predicted"/>
<protein>
    <submittedName>
        <fullName evidence="1">Uncharacterized protein</fullName>
    </submittedName>
</protein>
<dbReference type="EMBL" id="BTGU01000022">
    <property type="protein sequence ID" value="GMN46271.1"/>
    <property type="molecule type" value="Genomic_DNA"/>
</dbReference>
<dbReference type="Proteomes" id="UP001187192">
    <property type="component" value="Unassembled WGS sequence"/>
</dbReference>
<accession>A0AA88D7W0</accession>
<evidence type="ECO:0000313" key="1">
    <source>
        <dbReference type="EMBL" id="GMN46271.1"/>
    </source>
</evidence>
<gene>
    <name evidence="1" type="ORF">TIFTF001_015459</name>
</gene>
<dbReference type="AlphaFoldDB" id="A0AA88D7W0"/>
<organism evidence="1 2">
    <name type="scientific">Ficus carica</name>
    <name type="common">Common fig</name>
    <dbReference type="NCBI Taxonomy" id="3494"/>
    <lineage>
        <taxon>Eukaryota</taxon>
        <taxon>Viridiplantae</taxon>
        <taxon>Streptophyta</taxon>
        <taxon>Embryophyta</taxon>
        <taxon>Tracheophyta</taxon>
        <taxon>Spermatophyta</taxon>
        <taxon>Magnoliopsida</taxon>
        <taxon>eudicotyledons</taxon>
        <taxon>Gunneridae</taxon>
        <taxon>Pentapetalae</taxon>
        <taxon>rosids</taxon>
        <taxon>fabids</taxon>
        <taxon>Rosales</taxon>
        <taxon>Moraceae</taxon>
        <taxon>Ficeae</taxon>
        <taxon>Ficus</taxon>
    </lineage>
</organism>
<name>A0AA88D7W0_FICCA</name>
<keyword evidence="2" id="KW-1185">Reference proteome</keyword>